<gene>
    <name evidence="1" type="ORF">DSO57_1031695</name>
</gene>
<protein>
    <submittedName>
        <fullName evidence="1">Uncharacterized protein</fullName>
    </submittedName>
</protein>
<proteinExistence type="predicted"/>
<keyword evidence="2" id="KW-1185">Reference proteome</keyword>
<dbReference type="EMBL" id="QTSX02000940">
    <property type="protein sequence ID" value="KAJ9083744.1"/>
    <property type="molecule type" value="Genomic_DNA"/>
</dbReference>
<reference evidence="1" key="1">
    <citation type="submission" date="2022-04" db="EMBL/GenBank/DDBJ databases">
        <title>Genome of the entomopathogenic fungus Entomophthora muscae.</title>
        <authorList>
            <person name="Elya C."/>
            <person name="Lovett B.R."/>
            <person name="Lee E."/>
            <person name="Macias A.M."/>
            <person name="Hajek A.E."/>
            <person name="De Bivort B.L."/>
            <person name="Kasson M.T."/>
            <person name="De Fine Licht H.H."/>
            <person name="Stajich J.E."/>
        </authorList>
    </citation>
    <scope>NUCLEOTIDE SEQUENCE</scope>
    <source>
        <strain evidence="1">Berkeley</strain>
    </source>
</reference>
<sequence>MTNAANNQASIKTLAVVDVYAAMAKVAPATADATIWARLEAHCYDTASKQLCTDPQNHLYFDNYHPSTVPNYNMAMYTSDAIASFWPI</sequence>
<accession>A0ACC2UAC3</accession>
<evidence type="ECO:0000313" key="2">
    <source>
        <dbReference type="Proteomes" id="UP001165960"/>
    </source>
</evidence>
<comment type="caution">
    <text evidence="1">The sequence shown here is derived from an EMBL/GenBank/DDBJ whole genome shotgun (WGS) entry which is preliminary data.</text>
</comment>
<organism evidence="1 2">
    <name type="scientific">Entomophthora muscae</name>
    <dbReference type="NCBI Taxonomy" id="34485"/>
    <lineage>
        <taxon>Eukaryota</taxon>
        <taxon>Fungi</taxon>
        <taxon>Fungi incertae sedis</taxon>
        <taxon>Zoopagomycota</taxon>
        <taxon>Entomophthoromycotina</taxon>
        <taxon>Entomophthoromycetes</taxon>
        <taxon>Entomophthorales</taxon>
        <taxon>Entomophthoraceae</taxon>
        <taxon>Entomophthora</taxon>
    </lineage>
</organism>
<evidence type="ECO:0000313" key="1">
    <source>
        <dbReference type="EMBL" id="KAJ9083744.1"/>
    </source>
</evidence>
<dbReference type="Proteomes" id="UP001165960">
    <property type="component" value="Unassembled WGS sequence"/>
</dbReference>
<name>A0ACC2UAC3_9FUNG</name>